<comment type="subcellular location">
    <subcellularLocation>
        <location evidence="1">Membrane</location>
        <topology evidence="1">Multi-pass membrane protein</topology>
    </subcellularLocation>
</comment>
<reference evidence="8" key="1">
    <citation type="journal article" date="2014" name="Int. J. Syst. Evol. Microbiol.">
        <title>Complete genome sequence of Corynebacterium casei LMG S-19264T (=DSM 44701T), isolated from a smear-ripened cheese.</title>
        <authorList>
            <consortium name="US DOE Joint Genome Institute (JGI-PGF)"/>
            <person name="Walter F."/>
            <person name="Albersmeier A."/>
            <person name="Kalinowski J."/>
            <person name="Ruckert C."/>
        </authorList>
    </citation>
    <scope>NUCLEOTIDE SEQUENCE</scope>
    <source>
        <strain evidence="8">JCM 31740</strain>
    </source>
</reference>
<evidence type="ECO:0000259" key="6">
    <source>
        <dbReference type="PROSITE" id="PS50850"/>
    </source>
</evidence>
<gene>
    <name evidence="8" type="ORF">GCM10007116_19850</name>
    <name evidence="7" type="ORF">HS1genome_0618</name>
</gene>
<evidence type="ECO:0000256" key="5">
    <source>
        <dbReference type="SAM" id="Phobius"/>
    </source>
</evidence>
<feature type="transmembrane region" description="Helical" evidence="5">
    <location>
        <begin position="87"/>
        <end position="108"/>
    </location>
</feature>
<dbReference type="Pfam" id="PF07690">
    <property type="entry name" value="MFS_1"/>
    <property type="match status" value="1"/>
</dbReference>
<dbReference type="EMBL" id="AP018553">
    <property type="protein sequence ID" value="BBD72229.1"/>
    <property type="molecule type" value="Genomic_DNA"/>
</dbReference>
<keyword evidence="3 5" id="KW-1133">Transmembrane helix</keyword>
<name>A0A348B227_9CREN</name>
<dbReference type="PANTHER" id="PTHR42718">
    <property type="entry name" value="MAJOR FACILITATOR SUPERFAMILY MULTIDRUG TRANSPORTER MFSC"/>
    <property type="match status" value="1"/>
</dbReference>
<dbReference type="PANTHER" id="PTHR42718:SF35">
    <property type="entry name" value="BLL0718 PROTEIN"/>
    <property type="match status" value="1"/>
</dbReference>
<feature type="transmembrane region" description="Helical" evidence="5">
    <location>
        <begin position="320"/>
        <end position="337"/>
    </location>
</feature>
<feature type="transmembrane region" description="Helical" evidence="5">
    <location>
        <begin position="287"/>
        <end position="308"/>
    </location>
</feature>
<dbReference type="Proteomes" id="UP000616143">
    <property type="component" value="Unassembled WGS sequence"/>
</dbReference>
<feature type="transmembrane region" description="Helical" evidence="5">
    <location>
        <begin position="349"/>
        <end position="371"/>
    </location>
</feature>
<dbReference type="EMBL" id="BMQS01000024">
    <property type="protein sequence ID" value="GGU02859.1"/>
    <property type="molecule type" value="Genomic_DNA"/>
</dbReference>
<dbReference type="InterPro" id="IPR036259">
    <property type="entry name" value="MFS_trans_sf"/>
</dbReference>
<evidence type="ECO:0000313" key="7">
    <source>
        <dbReference type="EMBL" id="BBD72229.1"/>
    </source>
</evidence>
<evidence type="ECO:0000313" key="8">
    <source>
        <dbReference type="EMBL" id="GGU02859.1"/>
    </source>
</evidence>
<feature type="transmembrane region" description="Helical" evidence="5">
    <location>
        <begin position="120"/>
        <end position="139"/>
    </location>
</feature>
<dbReference type="GO" id="GO:0016020">
    <property type="term" value="C:membrane"/>
    <property type="evidence" value="ECO:0007669"/>
    <property type="project" value="UniProtKB-SubCell"/>
</dbReference>
<feature type="transmembrane region" description="Helical" evidence="5">
    <location>
        <begin position="250"/>
        <end position="275"/>
    </location>
</feature>
<feature type="transmembrane region" description="Helical" evidence="5">
    <location>
        <begin position="64"/>
        <end position="81"/>
    </location>
</feature>
<accession>A0A348B227</accession>
<keyword evidence="2 5" id="KW-0812">Transmembrane</keyword>
<evidence type="ECO:0000256" key="2">
    <source>
        <dbReference type="ARBA" id="ARBA00022692"/>
    </source>
</evidence>
<evidence type="ECO:0000256" key="1">
    <source>
        <dbReference type="ARBA" id="ARBA00004141"/>
    </source>
</evidence>
<dbReference type="InterPro" id="IPR020846">
    <property type="entry name" value="MFS_dom"/>
</dbReference>
<dbReference type="PROSITE" id="PS50850">
    <property type="entry name" value="MFS"/>
    <property type="match status" value="1"/>
</dbReference>
<feature type="domain" description="Major facilitator superfamily (MFS) profile" evidence="6">
    <location>
        <begin position="1"/>
        <end position="455"/>
    </location>
</feature>
<keyword evidence="9" id="KW-1185">Reference proteome</keyword>
<reference evidence="7" key="3">
    <citation type="journal article" date="2019" name="BMC Res. Notes">
        <title>Complete genome sequence of the Sulfodiicoccus acidiphilus strain HS-1T, the first crenarchaeon that lacks polB3, isolated from an acidic hot spring in Ohwaku-dani, Hakone, Japan.</title>
        <authorList>
            <person name="Sakai H.D."/>
            <person name="Kurosawa N."/>
        </authorList>
    </citation>
    <scope>NUCLEOTIDE SEQUENCE</scope>
    <source>
        <strain evidence="7">HS-1</strain>
    </source>
</reference>
<dbReference type="SUPFAM" id="SSF103473">
    <property type="entry name" value="MFS general substrate transporter"/>
    <property type="match status" value="1"/>
</dbReference>
<proteinExistence type="predicted"/>
<dbReference type="InterPro" id="IPR011701">
    <property type="entry name" value="MFS"/>
</dbReference>
<protein>
    <submittedName>
        <fullName evidence="7">MFS transporter</fullName>
    </submittedName>
</protein>
<feature type="transmembrane region" description="Helical" evidence="5">
    <location>
        <begin position="183"/>
        <end position="201"/>
    </location>
</feature>
<dbReference type="AlphaFoldDB" id="A0A348B227"/>
<feature type="transmembrane region" description="Helical" evidence="5">
    <location>
        <begin position="207"/>
        <end position="229"/>
    </location>
</feature>
<organism evidence="7 9">
    <name type="scientific">Sulfodiicoccus acidiphilus</name>
    <dbReference type="NCBI Taxonomy" id="1670455"/>
    <lineage>
        <taxon>Archaea</taxon>
        <taxon>Thermoproteota</taxon>
        <taxon>Thermoprotei</taxon>
        <taxon>Sulfolobales</taxon>
        <taxon>Sulfolobaceae</taxon>
        <taxon>Sulfodiicoccus</taxon>
    </lineage>
</organism>
<dbReference type="Gene3D" id="1.20.1250.20">
    <property type="entry name" value="MFS general substrate transporter like domains"/>
    <property type="match status" value="1"/>
</dbReference>
<reference evidence="8" key="4">
    <citation type="submission" date="2020-09" db="EMBL/GenBank/DDBJ databases">
        <authorList>
            <person name="Sun Q."/>
            <person name="Ohkuma M."/>
        </authorList>
    </citation>
    <scope>NUCLEOTIDE SEQUENCE</scope>
    <source>
        <strain evidence="8">JCM 31740</strain>
    </source>
</reference>
<dbReference type="GO" id="GO:0022857">
    <property type="term" value="F:transmembrane transporter activity"/>
    <property type="evidence" value="ECO:0007669"/>
    <property type="project" value="InterPro"/>
</dbReference>
<feature type="transmembrane region" description="Helical" evidence="5">
    <location>
        <begin position="151"/>
        <end position="171"/>
    </location>
</feature>
<keyword evidence="4 5" id="KW-0472">Membrane</keyword>
<evidence type="ECO:0000256" key="4">
    <source>
        <dbReference type="ARBA" id="ARBA00023136"/>
    </source>
</evidence>
<dbReference type="Proteomes" id="UP000276741">
    <property type="component" value="Chromosome"/>
</dbReference>
<feature type="transmembrane region" description="Helical" evidence="5">
    <location>
        <begin position="433"/>
        <end position="451"/>
    </location>
</feature>
<evidence type="ECO:0000313" key="9">
    <source>
        <dbReference type="Proteomes" id="UP000276741"/>
    </source>
</evidence>
<sequence>MLTSLSVLTMYVEMVVLPSLYHIETQFDVSSSEAAWVLSAETLGGLLVSPVIGKTADAYGKKRTLLSILAIYTASVIFTSISPSFAFLVAFRAIQGVGLAVNPIAYTILRENLDKRELPIAQGIIASTFAVGAAVALPIGSFISQYYSWQFAYQTAIPILLTMSWLIFRYIPESKVRVKEPTDYLGILLLGGAFLSAGISLTEASSWGWLSLNTLTGFLLSALFLVAFVKREKSTDTPFIELSELSNPNVAVPLVASFVSGFGLFLMFQSIIYLFELPKPEGFGMDIISTGITLAPVSLIMLVVGPLFGRLSLRVGIRPILLLTPLVAALGSLLLGIESLSYSLTTYDVVVLMFLSMVGIGGMTISRITLLMVSTSEKRLATITGTNTSMRLMGNTLGPVLASSLMDTFKVPIYEGMVRGVPLFVFLPGREAFFLIFATSAISSLITAAISTRIKEVYKRSELQRDGPRTVNESSVYTRVRES</sequence>
<dbReference type="KEGG" id="sacd:HS1genome_0618"/>
<dbReference type="Gene3D" id="1.20.1720.10">
    <property type="entry name" value="Multidrug resistance protein D"/>
    <property type="match status" value="1"/>
</dbReference>
<reference evidence="9" key="2">
    <citation type="submission" date="2018-04" db="EMBL/GenBank/DDBJ databases">
        <title>Complete genome sequence of Sulfodiicoccus acidiphilus strain HS-1.</title>
        <authorList>
            <person name="Sakai H.D."/>
            <person name="Kurosawa N."/>
        </authorList>
    </citation>
    <scope>NUCLEOTIDE SEQUENCE [LARGE SCALE GENOMIC DNA]</scope>
    <source>
        <strain evidence="9">HS-1</strain>
    </source>
</reference>
<evidence type="ECO:0000256" key="3">
    <source>
        <dbReference type="ARBA" id="ARBA00022989"/>
    </source>
</evidence>
<dbReference type="CDD" id="cd17504">
    <property type="entry name" value="MFS_MMR_MDR_like"/>
    <property type="match status" value="1"/>
</dbReference>
<feature type="transmembrane region" description="Helical" evidence="5">
    <location>
        <begin position="392"/>
        <end position="413"/>
    </location>
</feature>